<feature type="domain" description="Pyruvate kinase barrel" evidence="17">
    <location>
        <begin position="6"/>
        <end position="326"/>
    </location>
</feature>
<dbReference type="InterPro" id="IPR018209">
    <property type="entry name" value="Pyrv_Knase_AS"/>
</dbReference>
<comment type="pathway">
    <text evidence="3 16">Carbohydrate degradation; glycolysis; pyruvate from D-glyceraldehyde 3-phosphate: step 5/5.</text>
</comment>
<keyword evidence="10 16" id="KW-0418">Kinase</keyword>
<dbReference type="EC" id="2.7.1.40" evidence="5 15"/>
<dbReference type="Pfam" id="PF02887">
    <property type="entry name" value="PK_C"/>
    <property type="match status" value="1"/>
</dbReference>
<evidence type="ECO:0000256" key="2">
    <source>
        <dbReference type="ARBA" id="ARBA00001958"/>
    </source>
</evidence>
<accession>A0A1S1YWX0</accession>
<evidence type="ECO:0000256" key="3">
    <source>
        <dbReference type="ARBA" id="ARBA00004997"/>
    </source>
</evidence>
<evidence type="ECO:0000256" key="5">
    <source>
        <dbReference type="ARBA" id="ARBA00012142"/>
    </source>
</evidence>
<dbReference type="RefSeq" id="WP_044225279.1">
    <property type="nucleotide sequence ID" value="NZ_JRYR02000001.1"/>
</dbReference>
<proteinExistence type="inferred from homology"/>
<dbReference type="Gene3D" id="2.40.33.10">
    <property type="entry name" value="PK beta-barrel domain-like"/>
    <property type="match status" value="1"/>
</dbReference>
<evidence type="ECO:0000256" key="13">
    <source>
        <dbReference type="ARBA" id="ARBA00023152"/>
    </source>
</evidence>
<dbReference type="InterPro" id="IPR011037">
    <property type="entry name" value="Pyrv_Knase-like_insert_dom_sf"/>
</dbReference>
<keyword evidence="12 16" id="KW-0460">Magnesium</keyword>
<dbReference type="InterPro" id="IPR015795">
    <property type="entry name" value="Pyrv_Knase_C"/>
</dbReference>
<dbReference type="FunFam" id="2.40.33.10:FF:000001">
    <property type="entry name" value="Pyruvate kinase"/>
    <property type="match status" value="1"/>
</dbReference>
<dbReference type="STRING" id="915059.NH26_03695"/>
<dbReference type="InterPro" id="IPR001697">
    <property type="entry name" value="Pyr_Knase"/>
</dbReference>
<dbReference type="NCBIfam" id="NF004978">
    <property type="entry name" value="PRK06354.1"/>
    <property type="match status" value="1"/>
</dbReference>
<comment type="cofactor">
    <cofactor evidence="1">
        <name>Mg(2+)</name>
        <dbReference type="ChEBI" id="CHEBI:18420"/>
    </cofactor>
</comment>
<dbReference type="PANTHER" id="PTHR11817">
    <property type="entry name" value="PYRUVATE KINASE"/>
    <property type="match status" value="1"/>
</dbReference>
<organism evidence="19 20">
    <name type="scientific">Flammeovirga pacifica</name>
    <dbReference type="NCBI Taxonomy" id="915059"/>
    <lineage>
        <taxon>Bacteria</taxon>
        <taxon>Pseudomonadati</taxon>
        <taxon>Bacteroidota</taxon>
        <taxon>Cytophagia</taxon>
        <taxon>Cytophagales</taxon>
        <taxon>Flammeovirgaceae</taxon>
        <taxon>Flammeovirga</taxon>
    </lineage>
</organism>
<dbReference type="Gene3D" id="3.20.20.60">
    <property type="entry name" value="Phosphoenolpyruvate-binding domains"/>
    <property type="match status" value="1"/>
</dbReference>
<dbReference type="Pfam" id="PF00224">
    <property type="entry name" value="PK"/>
    <property type="match status" value="1"/>
</dbReference>
<dbReference type="PROSITE" id="PS00110">
    <property type="entry name" value="PYRUVATE_KINASE"/>
    <property type="match status" value="1"/>
</dbReference>
<keyword evidence="8" id="KW-0479">Metal-binding</keyword>
<evidence type="ECO:0000256" key="8">
    <source>
        <dbReference type="ARBA" id="ARBA00022723"/>
    </source>
</evidence>
<keyword evidence="14 19" id="KW-0670">Pyruvate</keyword>
<evidence type="ECO:0000313" key="20">
    <source>
        <dbReference type="Proteomes" id="UP000179797"/>
    </source>
</evidence>
<dbReference type="GO" id="GO:0000287">
    <property type="term" value="F:magnesium ion binding"/>
    <property type="evidence" value="ECO:0007669"/>
    <property type="project" value="UniProtKB-UniRule"/>
</dbReference>
<dbReference type="GO" id="GO:0030955">
    <property type="term" value="F:potassium ion binding"/>
    <property type="evidence" value="ECO:0007669"/>
    <property type="project" value="UniProtKB-UniRule"/>
</dbReference>
<evidence type="ECO:0000313" key="19">
    <source>
        <dbReference type="EMBL" id="OHX65511.1"/>
    </source>
</evidence>
<reference evidence="19 20" key="1">
    <citation type="journal article" date="2012" name="Int. J. Syst. Evol. Microbiol.">
        <title>Flammeovirga pacifica sp. nov., isolated from deep-sea sediment.</title>
        <authorList>
            <person name="Xu H."/>
            <person name="Fu Y."/>
            <person name="Yang N."/>
            <person name="Ding Z."/>
            <person name="Lai Q."/>
            <person name="Zeng R."/>
        </authorList>
    </citation>
    <scope>NUCLEOTIDE SEQUENCE [LARGE SCALE GENOMIC DNA]</scope>
    <source>
        <strain evidence="20">DSM 24597 / LMG 26175 / WPAGA1</strain>
    </source>
</reference>
<evidence type="ECO:0000256" key="12">
    <source>
        <dbReference type="ARBA" id="ARBA00022842"/>
    </source>
</evidence>
<gene>
    <name evidence="19" type="ORF">NH26_03695</name>
</gene>
<dbReference type="GO" id="GO:0005524">
    <property type="term" value="F:ATP binding"/>
    <property type="evidence" value="ECO:0007669"/>
    <property type="project" value="UniProtKB-KW"/>
</dbReference>
<comment type="cofactor">
    <cofactor evidence="2">
        <name>K(+)</name>
        <dbReference type="ChEBI" id="CHEBI:29103"/>
    </cofactor>
</comment>
<evidence type="ECO:0000256" key="4">
    <source>
        <dbReference type="ARBA" id="ARBA00008663"/>
    </source>
</evidence>
<dbReference type="SUPFAM" id="SSF52935">
    <property type="entry name" value="PK C-terminal domain-like"/>
    <property type="match status" value="1"/>
</dbReference>
<evidence type="ECO:0000256" key="10">
    <source>
        <dbReference type="ARBA" id="ARBA00022777"/>
    </source>
</evidence>
<evidence type="ECO:0000256" key="16">
    <source>
        <dbReference type="RuleBase" id="RU000504"/>
    </source>
</evidence>
<comment type="catalytic activity">
    <reaction evidence="16">
        <text>pyruvate + ATP = phosphoenolpyruvate + ADP + H(+)</text>
        <dbReference type="Rhea" id="RHEA:18157"/>
        <dbReference type="ChEBI" id="CHEBI:15361"/>
        <dbReference type="ChEBI" id="CHEBI:15378"/>
        <dbReference type="ChEBI" id="CHEBI:30616"/>
        <dbReference type="ChEBI" id="CHEBI:58702"/>
        <dbReference type="ChEBI" id="CHEBI:456216"/>
        <dbReference type="EC" id="2.7.1.40"/>
    </reaction>
</comment>
<keyword evidence="9" id="KW-0547">Nucleotide-binding</keyword>
<keyword evidence="11" id="KW-0067">ATP-binding</keyword>
<dbReference type="InterPro" id="IPR015793">
    <property type="entry name" value="Pyrv_Knase_brl"/>
</dbReference>
<evidence type="ECO:0000259" key="18">
    <source>
        <dbReference type="Pfam" id="PF02887"/>
    </source>
</evidence>
<evidence type="ECO:0000259" key="17">
    <source>
        <dbReference type="Pfam" id="PF00224"/>
    </source>
</evidence>
<protein>
    <recommendedName>
        <fullName evidence="6 15">Pyruvate kinase</fullName>
        <ecNumber evidence="5 15">2.7.1.40</ecNumber>
    </recommendedName>
</protein>
<evidence type="ECO:0000256" key="15">
    <source>
        <dbReference type="NCBIfam" id="TIGR01064"/>
    </source>
</evidence>
<keyword evidence="7 16" id="KW-0808">Transferase</keyword>
<dbReference type="UniPathway" id="UPA00109">
    <property type="reaction ID" value="UER00188"/>
</dbReference>
<dbReference type="PRINTS" id="PR01050">
    <property type="entry name" value="PYRUVTKNASE"/>
</dbReference>
<evidence type="ECO:0000256" key="11">
    <source>
        <dbReference type="ARBA" id="ARBA00022840"/>
    </source>
</evidence>
<keyword evidence="13 16" id="KW-0324">Glycolysis</keyword>
<dbReference type="GO" id="GO:0016301">
    <property type="term" value="F:kinase activity"/>
    <property type="evidence" value="ECO:0007669"/>
    <property type="project" value="UniProtKB-KW"/>
</dbReference>
<dbReference type="NCBIfam" id="TIGR01064">
    <property type="entry name" value="pyruv_kin"/>
    <property type="match status" value="1"/>
</dbReference>
<evidence type="ECO:0000256" key="9">
    <source>
        <dbReference type="ARBA" id="ARBA00022741"/>
    </source>
</evidence>
<dbReference type="InterPro" id="IPR015813">
    <property type="entry name" value="Pyrv/PenolPyrv_kinase-like_dom"/>
</dbReference>
<comment type="similarity">
    <text evidence="4 16">Belongs to the pyruvate kinase family.</text>
</comment>
<evidence type="ECO:0000256" key="6">
    <source>
        <dbReference type="ARBA" id="ARBA00018587"/>
    </source>
</evidence>
<feature type="domain" description="Pyruvate kinase C-terminal" evidence="18">
    <location>
        <begin position="362"/>
        <end position="472"/>
    </location>
</feature>
<dbReference type="Gene3D" id="3.40.1380.20">
    <property type="entry name" value="Pyruvate kinase, C-terminal domain"/>
    <property type="match status" value="1"/>
</dbReference>
<evidence type="ECO:0000256" key="14">
    <source>
        <dbReference type="ARBA" id="ARBA00023317"/>
    </source>
</evidence>
<dbReference type="SUPFAM" id="SSF51621">
    <property type="entry name" value="Phosphoenolpyruvate/pyruvate domain"/>
    <property type="match status" value="1"/>
</dbReference>
<dbReference type="GO" id="GO:0004743">
    <property type="term" value="F:pyruvate kinase activity"/>
    <property type="evidence" value="ECO:0007669"/>
    <property type="project" value="UniProtKB-UniRule"/>
</dbReference>
<dbReference type="InterPro" id="IPR040442">
    <property type="entry name" value="Pyrv_kinase-like_dom_sf"/>
</dbReference>
<evidence type="ECO:0000256" key="7">
    <source>
        <dbReference type="ARBA" id="ARBA00022679"/>
    </source>
</evidence>
<dbReference type="NCBIfam" id="NF004491">
    <property type="entry name" value="PRK05826.1"/>
    <property type="match status" value="1"/>
</dbReference>
<sequence length="476" mass="51720">MSIAINKTKIVATIGPATRDKQKILELIHAGADVFRLNFSHDVHEAHQQVIDWVGEYNSKFGHNTAILQDLQGPKIRIGEVEGGAVEIVEGEQIIITNTPVVGTKDKVSTTYTNIVKDVKAGDNIMIDDGNLCVRVIEVKGSEIIAEVVHGGKLKSRKGMNLPDTNISEGSLTAKDKRDLDFGLEAGVNWVALSFVRTPQDIMTVKDIIKSKGSDAKIVAKIERPEAITNFDEILKVTDAVMVARGDLGVEIKFEDVPMIQKEIIRKCNKAGKPVIVATQMMESMITNPRPTRAEVNDVANAVTDGADAVMLSAESAAGDYPVETVQAMVRILSAVERQTTDIYNKTYDFDPSKDSYAGNLLAQSAAAISKDLDASCIIGLTQSGFTASRISRHRPDTNIFIFSSDKKLAATLNLVWGVKAFHLLPKESSTETFKAAEDILVQKGFLAKGDRYVNIAALPLSKSGKTNSLKIDIVE</sequence>
<dbReference type="Proteomes" id="UP000179797">
    <property type="component" value="Unassembled WGS sequence"/>
</dbReference>
<name>A0A1S1YWX0_FLAPC</name>
<dbReference type="SUPFAM" id="SSF50800">
    <property type="entry name" value="PK beta-barrel domain-like"/>
    <property type="match status" value="1"/>
</dbReference>
<dbReference type="EMBL" id="JRYR02000001">
    <property type="protein sequence ID" value="OHX65511.1"/>
    <property type="molecule type" value="Genomic_DNA"/>
</dbReference>
<dbReference type="AlphaFoldDB" id="A0A1S1YWX0"/>
<evidence type="ECO:0000256" key="1">
    <source>
        <dbReference type="ARBA" id="ARBA00001946"/>
    </source>
</evidence>
<comment type="caution">
    <text evidence="19">The sequence shown here is derived from an EMBL/GenBank/DDBJ whole genome shotgun (WGS) entry which is preliminary data.</text>
</comment>
<dbReference type="InterPro" id="IPR036918">
    <property type="entry name" value="Pyrv_Knase_C_sf"/>
</dbReference>
<keyword evidence="20" id="KW-1185">Reference proteome</keyword>
<dbReference type="FunFam" id="3.20.20.60:FF:000025">
    <property type="entry name" value="Pyruvate kinase"/>
    <property type="match status" value="1"/>
</dbReference>
<dbReference type="InterPro" id="IPR015806">
    <property type="entry name" value="Pyrv_Knase_insert_dom_sf"/>
</dbReference>